<feature type="region of interest" description="Disordered" evidence="1">
    <location>
        <begin position="141"/>
        <end position="180"/>
    </location>
</feature>
<dbReference type="AlphaFoldDB" id="A0A371CHM3"/>
<accession>A0A371CHM3</accession>
<evidence type="ECO:0000256" key="1">
    <source>
        <dbReference type="SAM" id="MobiDB-lite"/>
    </source>
</evidence>
<organism evidence="2 3">
    <name type="scientific">Lentinus brumalis</name>
    <dbReference type="NCBI Taxonomy" id="2498619"/>
    <lineage>
        <taxon>Eukaryota</taxon>
        <taxon>Fungi</taxon>
        <taxon>Dikarya</taxon>
        <taxon>Basidiomycota</taxon>
        <taxon>Agaricomycotina</taxon>
        <taxon>Agaricomycetes</taxon>
        <taxon>Polyporales</taxon>
        <taxon>Polyporaceae</taxon>
        <taxon>Lentinus</taxon>
    </lineage>
</organism>
<proteinExistence type="predicted"/>
<evidence type="ECO:0000313" key="2">
    <source>
        <dbReference type="EMBL" id="RDX39773.1"/>
    </source>
</evidence>
<protein>
    <submittedName>
        <fullName evidence="2">Uncharacterized protein</fullName>
    </submittedName>
</protein>
<sequence>MRRSHRNFSRDAKVMSTAQALRRGCCSCAEEEGERRVRALGVSRRPSHSPLPRELAWSVRRNISSMGVCETRVRPKRKPERTASILRGRTLLLTLQHYQLDYDDDDGTRDGEGQHGHSIAVFSAHPPVLLALERKLASSLMEASAPPPRPDHARSMPWNRRLMKNPTRRSDELHSFGQQA</sequence>
<name>A0A371CHM3_9APHY</name>
<keyword evidence="3" id="KW-1185">Reference proteome</keyword>
<dbReference type="Proteomes" id="UP000256964">
    <property type="component" value="Unassembled WGS sequence"/>
</dbReference>
<evidence type="ECO:0000313" key="3">
    <source>
        <dbReference type="Proteomes" id="UP000256964"/>
    </source>
</evidence>
<reference evidence="2 3" key="1">
    <citation type="journal article" date="2018" name="Biotechnol. Biofuels">
        <title>Integrative visual omics of the white-rot fungus Polyporus brumalis exposes the biotechnological potential of its oxidative enzymes for delignifying raw plant biomass.</title>
        <authorList>
            <person name="Miyauchi S."/>
            <person name="Rancon A."/>
            <person name="Drula E."/>
            <person name="Hage H."/>
            <person name="Chaduli D."/>
            <person name="Favel A."/>
            <person name="Grisel S."/>
            <person name="Henrissat B."/>
            <person name="Herpoel-Gimbert I."/>
            <person name="Ruiz-Duenas F.J."/>
            <person name="Chevret D."/>
            <person name="Hainaut M."/>
            <person name="Lin J."/>
            <person name="Wang M."/>
            <person name="Pangilinan J."/>
            <person name="Lipzen A."/>
            <person name="Lesage-Meessen L."/>
            <person name="Navarro D."/>
            <person name="Riley R."/>
            <person name="Grigoriev I.V."/>
            <person name="Zhou S."/>
            <person name="Raouche S."/>
            <person name="Rosso M.N."/>
        </authorList>
    </citation>
    <scope>NUCLEOTIDE SEQUENCE [LARGE SCALE GENOMIC DNA]</scope>
    <source>
        <strain evidence="2 3">BRFM 1820</strain>
    </source>
</reference>
<dbReference type="EMBL" id="KZ857650">
    <property type="protein sequence ID" value="RDX39773.1"/>
    <property type="molecule type" value="Genomic_DNA"/>
</dbReference>
<gene>
    <name evidence="2" type="ORF">OH76DRAFT_538037</name>
</gene>